<dbReference type="WBParaSite" id="nRc.2.0.1.t45278-RA">
    <property type="protein sequence ID" value="nRc.2.0.1.t45278-RA"/>
    <property type="gene ID" value="nRc.2.0.1.g45278"/>
</dbReference>
<dbReference type="PANTHER" id="PTHR12277:SF81">
    <property type="entry name" value="PROTEIN ABHD13"/>
    <property type="match status" value="1"/>
</dbReference>
<sequence>MDDFTFYLIYKRRKPSKRRHKIWHEFRDLFNCMFCIPCPPTFESFMRKTVFLPPTVTYDFRKFMMHSNGEGGVIGRNFDQKLCRKYEHFESSSGKSFFFKHGCDFMYKYLICDEILKFTRIRATFVSNFTTNSHLKLRRREFSPAKLAACLIETQRIQSENDFIILHCHCNKVDLGLQMPFNIYLSWRLNCPIFSFDYSGYGLSAGQPSECNLRRNVVEAYYFLIDVLKIQPRKIIVFGESLGTVAALHLASKAPEIGAVILVGVLVSAFRLLFPRMRSNLPIDQLQNFDNIPKVRCPTLLIHGALDKVAPILQVQHFMDLCPNAKFSLIIPDGQHDDLMSHAAYWTRLELFIRELGVSVKSEDVNYCSMFCPGLSKS</sequence>
<dbReference type="GO" id="GO:0005886">
    <property type="term" value="C:plasma membrane"/>
    <property type="evidence" value="ECO:0007669"/>
    <property type="project" value="TreeGrafter"/>
</dbReference>
<dbReference type="AlphaFoldDB" id="A0A915L2H6"/>
<proteinExistence type="predicted"/>
<accession>A0A915L2H6</accession>
<dbReference type="InterPro" id="IPR029058">
    <property type="entry name" value="AB_hydrolase_fold"/>
</dbReference>
<organism evidence="1 2">
    <name type="scientific">Romanomermis culicivorax</name>
    <name type="common">Nematode worm</name>
    <dbReference type="NCBI Taxonomy" id="13658"/>
    <lineage>
        <taxon>Eukaryota</taxon>
        <taxon>Metazoa</taxon>
        <taxon>Ecdysozoa</taxon>
        <taxon>Nematoda</taxon>
        <taxon>Enoplea</taxon>
        <taxon>Dorylaimia</taxon>
        <taxon>Mermithida</taxon>
        <taxon>Mermithoidea</taxon>
        <taxon>Mermithidae</taxon>
        <taxon>Romanomermis</taxon>
    </lineage>
</organism>
<dbReference type="PANTHER" id="PTHR12277">
    <property type="entry name" value="ALPHA/BETA HYDROLASE DOMAIN-CONTAINING PROTEIN"/>
    <property type="match status" value="1"/>
</dbReference>
<dbReference type="Proteomes" id="UP000887565">
    <property type="component" value="Unplaced"/>
</dbReference>
<dbReference type="GO" id="GO:0010008">
    <property type="term" value="C:endosome membrane"/>
    <property type="evidence" value="ECO:0007669"/>
    <property type="project" value="TreeGrafter"/>
</dbReference>
<evidence type="ECO:0000313" key="1">
    <source>
        <dbReference type="Proteomes" id="UP000887565"/>
    </source>
</evidence>
<reference evidence="2" key="1">
    <citation type="submission" date="2022-11" db="UniProtKB">
        <authorList>
            <consortium name="WormBaseParasite"/>
        </authorList>
    </citation>
    <scope>IDENTIFICATION</scope>
</reference>
<dbReference type="Gene3D" id="3.40.50.1820">
    <property type="entry name" value="alpha/beta hydrolase"/>
    <property type="match status" value="1"/>
</dbReference>
<keyword evidence="1" id="KW-1185">Reference proteome</keyword>
<name>A0A915L2H6_ROMCU</name>
<evidence type="ECO:0000313" key="2">
    <source>
        <dbReference type="WBParaSite" id="nRc.2.0.1.t45278-RA"/>
    </source>
</evidence>
<dbReference type="SUPFAM" id="SSF53474">
    <property type="entry name" value="alpha/beta-Hydrolases"/>
    <property type="match status" value="1"/>
</dbReference>
<dbReference type="GO" id="GO:0008474">
    <property type="term" value="F:palmitoyl-(protein) hydrolase activity"/>
    <property type="evidence" value="ECO:0007669"/>
    <property type="project" value="TreeGrafter"/>
</dbReference>
<protein>
    <submittedName>
        <fullName evidence="2">Uncharacterized protein</fullName>
    </submittedName>
</protein>